<evidence type="ECO:0000256" key="2">
    <source>
        <dbReference type="ARBA" id="ARBA00022898"/>
    </source>
</evidence>
<keyword evidence="2" id="KW-0663">Pyridoxal phosphate</keyword>
<dbReference type="GO" id="GO:0008483">
    <property type="term" value="F:transaminase activity"/>
    <property type="evidence" value="ECO:0007669"/>
    <property type="project" value="TreeGrafter"/>
</dbReference>
<dbReference type="InterPro" id="IPR050478">
    <property type="entry name" value="Ethylene_sulfur-biosynth"/>
</dbReference>
<dbReference type="PANTHER" id="PTHR43795:SF20">
    <property type="entry name" value="TRYPTOPHAN AMINOTRANSFERASE-RELATED PROTEIN 3"/>
    <property type="match status" value="1"/>
</dbReference>
<name>A0A378JGX5_9GAMM</name>
<evidence type="ECO:0000256" key="1">
    <source>
        <dbReference type="ARBA" id="ARBA00006312"/>
    </source>
</evidence>
<keyword evidence="5" id="KW-1185">Reference proteome</keyword>
<dbReference type="InterPro" id="IPR015422">
    <property type="entry name" value="PyrdxlP-dep_Trfase_small"/>
</dbReference>
<dbReference type="GO" id="GO:0016846">
    <property type="term" value="F:carbon-sulfur lyase activity"/>
    <property type="evidence" value="ECO:0007669"/>
    <property type="project" value="InterPro"/>
</dbReference>
<dbReference type="PANTHER" id="PTHR43795">
    <property type="entry name" value="BIFUNCTIONAL ASPARTATE AMINOTRANSFERASE AND GLUTAMATE/ASPARTATE-PREPHENATE AMINOTRANSFERASE-RELATED"/>
    <property type="match status" value="1"/>
</dbReference>
<dbReference type="Pfam" id="PF04864">
    <property type="entry name" value="Alliinase_C"/>
    <property type="match status" value="1"/>
</dbReference>
<gene>
    <name evidence="4" type="ORF">NCTC13316_00516</name>
</gene>
<organism evidence="4 5">
    <name type="scientific">Legionella busanensis</name>
    <dbReference type="NCBI Taxonomy" id="190655"/>
    <lineage>
        <taxon>Bacteria</taxon>
        <taxon>Pseudomonadati</taxon>
        <taxon>Pseudomonadota</taxon>
        <taxon>Gammaproteobacteria</taxon>
        <taxon>Legionellales</taxon>
        <taxon>Legionellaceae</taxon>
        <taxon>Legionella</taxon>
    </lineage>
</organism>
<dbReference type="InterPro" id="IPR015424">
    <property type="entry name" value="PyrdxlP-dep_Trfase"/>
</dbReference>
<evidence type="ECO:0000313" key="4">
    <source>
        <dbReference type="EMBL" id="STX50435.1"/>
    </source>
</evidence>
<dbReference type="Gene3D" id="3.40.640.10">
    <property type="entry name" value="Type I PLP-dependent aspartate aminotransferase-like (Major domain)"/>
    <property type="match status" value="1"/>
</dbReference>
<dbReference type="AlphaFoldDB" id="A0A378JGX5"/>
<comment type="similarity">
    <text evidence="1">Belongs to the alliinase family.</text>
</comment>
<evidence type="ECO:0000259" key="3">
    <source>
        <dbReference type="Pfam" id="PF04864"/>
    </source>
</evidence>
<dbReference type="OrthoDB" id="5631459at2"/>
<reference evidence="4 5" key="1">
    <citation type="submission" date="2018-06" db="EMBL/GenBank/DDBJ databases">
        <authorList>
            <consortium name="Pathogen Informatics"/>
            <person name="Doyle S."/>
        </authorList>
    </citation>
    <scope>NUCLEOTIDE SEQUENCE [LARGE SCALE GENOMIC DNA]</scope>
    <source>
        <strain evidence="4 5">NCTC13316</strain>
    </source>
</reference>
<dbReference type="InterPro" id="IPR015421">
    <property type="entry name" value="PyrdxlP-dep_Trfase_major"/>
</dbReference>
<sequence>MFGKKFLSIVFDYVCKAFNLVSLKVLFLLFVFIKDSSAFEPLIYMRPNETPMFTELYQRYGLLNPPGLHVFESGVYIGQPGEKGPLVIPSSVAFFKDIAQTLRDYHTRLGNLELFLDPNENKSVFSPSNGSLQIIFGLVYAIAMTEPQKHFLFVEKIPFYSFHEHAISYRPYPNVRFQGFNDPSEIKLNPDETLVEFVTSPNNPDGKFREPYTQANIIIADFVFASPSYGNDGTGYIKDNIAWVSRARREGKHVFTFNSVSKALGKPGYRLGYIWFPMHDTYAASIFHNFFSYLWKLTVGTSSPGTADALNLMSALLSLPDAGQSLRNDAFKTIVKRHDIVKSELLKRYPGTEVVSIPGSPTLFAKLHNSNNTPMTGEDIIFNDLNVAVDNGNTMGASDSFIRINLCGYSGDLAEFLNRLANAKKYQANDLLVSRANHCSHTTIHSNETVSYVVKPNDCNIDIDAKDRNIQIILPPFINYQRSNLISIRKIDSTDHLVTVQTNKSLITLKKKDEQLRMQWNQPFFLNGQWQTITP</sequence>
<dbReference type="GO" id="GO:0006520">
    <property type="term" value="P:amino acid metabolic process"/>
    <property type="evidence" value="ECO:0007669"/>
    <property type="project" value="TreeGrafter"/>
</dbReference>
<protein>
    <submittedName>
        <fullName evidence="4">Allinase</fullName>
    </submittedName>
</protein>
<dbReference type="Proteomes" id="UP000254794">
    <property type="component" value="Unassembled WGS sequence"/>
</dbReference>
<feature type="domain" description="Alliinase C-terminal" evidence="3">
    <location>
        <begin position="100"/>
        <end position="318"/>
    </location>
</feature>
<accession>A0A378JGX5</accession>
<evidence type="ECO:0000313" key="5">
    <source>
        <dbReference type="Proteomes" id="UP000254794"/>
    </source>
</evidence>
<dbReference type="Gene3D" id="3.90.1150.10">
    <property type="entry name" value="Aspartate Aminotransferase, domain 1"/>
    <property type="match status" value="1"/>
</dbReference>
<proteinExistence type="inferred from homology"/>
<dbReference type="EMBL" id="UGOD01000001">
    <property type="protein sequence ID" value="STX50435.1"/>
    <property type="molecule type" value="Genomic_DNA"/>
</dbReference>
<dbReference type="SUPFAM" id="SSF53383">
    <property type="entry name" value="PLP-dependent transferases"/>
    <property type="match status" value="1"/>
</dbReference>
<dbReference type="InterPro" id="IPR006948">
    <property type="entry name" value="Alliinase_C"/>
</dbReference>
<dbReference type="RefSeq" id="WP_115330154.1">
    <property type="nucleotide sequence ID" value="NZ_CAAAHP010000004.1"/>
</dbReference>